<proteinExistence type="predicted"/>
<dbReference type="AlphaFoldDB" id="A0A1V2K918"/>
<dbReference type="Proteomes" id="UP000189295">
    <property type="component" value="Unassembled WGS sequence"/>
</dbReference>
<accession>A0A1V2K918</accession>
<sequence>MSISQNFEILTIRILSKKAEAAEASATSSAALSFELKDNEIKLCLDCFDRQSLDFTNFVVFIV</sequence>
<comment type="caution">
    <text evidence="1">The sequence shown here is derived from an EMBL/GenBank/DDBJ whole genome shotgun (WGS) entry which is preliminary data.</text>
</comment>
<reference evidence="1 2" key="1">
    <citation type="submission" date="2016-10" db="EMBL/GenBank/DDBJ databases">
        <title>Pseudomonas lactis sp. nov. and Pseudomonas paralactis sp. nov., isolated from bovine raw milk.</title>
        <authorList>
            <person name="Von Neubeck M."/>
            <person name="Huptas C."/>
            <person name="Glueck C."/>
            <person name="Krewinkel M."/>
            <person name="Stoeckel M."/>
            <person name="Stressler T."/>
            <person name="Fischer L."/>
            <person name="Hinrichs J."/>
            <person name="Scherer S."/>
            <person name="Wenning M."/>
        </authorList>
    </citation>
    <scope>NUCLEOTIDE SEQUENCE [LARGE SCALE GENOMIC DNA]</scope>
    <source>
        <strain evidence="1 2">DSM 17516</strain>
    </source>
</reference>
<organism evidence="1 2">
    <name type="scientific">Pseudomonas cedrina subsp. cedrina</name>
    <dbReference type="NCBI Taxonomy" id="76762"/>
    <lineage>
        <taxon>Bacteria</taxon>
        <taxon>Pseudomonadati</taxon>
        <taxon>Pseudomonadota</taxon>
        <taxon>Gammaproteobacteria</taxon>
        <taxon>Pseudomonadales</taxon>
        <taxon>Pseudomonadaceae</taxon>
        <taxon>Pseudomonas</taxon>
    </lineage>
</organism>
<protein>
    <submittedName>
        <fullName evidence="1">Uncharacterized protein</fullName>
    </submittedName>
</protein>
<dbReference type="EMBL" id="MNPW01000005">
    <property type="protein sequence ID" value="ONH54227.1"/>
    <property type="molecule type" value="Genomic_DNA"/>
</dbReference>
<gene>
    <name evidence="1" type="ORF">BLL36_11135</name>
</gene>
<evidence type="ECO:0000313" key="2">
    <source>
        <dbReference type="Proteomes" id="UP000189295"/>
    </source>
</evidence>
<name>A0A1V2K918_PSECE</name>
<evidence type="ECO:0000313" key="1">
    <source>
        <dbReference type="EMBL" id="ONH54227.1"/>
    </source>
</evidence>